<evidence type="ECO:0000313" key="2">
    <source>
        <dbReference type="EMBL" id="KAK6789299.1"/>
    </source>
</evidence>
<reference evidence="2 3" key="1">
    <citation type="submission" date="2024-02" db="EMBL/GenBank/DDBJ databases">
        <title>de novo genome assembly of Solanum bulbocastanum strain 11H21.</title>
        <authorList>
            <person name="Hosaka A.J."/>
        </authorList>
    </citation>
    <scope>NUCLEOTIDE SEQUENCE [LARGE SCALE GENOMIC DNA]</scope>
    <source>
        <tissue evidence="2">Young leaves</tissue>
    </source>
</reference>
<feature type="compositionally biased region" description="Polar residues" evidence="1">
    <location>
        <begin position="90"/>
        <end position="101"/>
    </location>
</feature>
<gene>
    <name evidence="2" type="ORF">RDI58_013098</name>
</gene>
<feature type="region of interest" description="Disordered" evidence="1">
    <location>
        <begin position="75"/>
        <end position="101"/>
    </location>
</feature>
<dbReference type="EMBL" id="JBANQN010000005">
    <property type="protein sequence ID" value="KAK6789299.1"/>
    <property type="molecule type" value="Genomic_DNA"/>
</dbReference>
<comment type="caution">
    <text evidence="2">The sequence shown here is derived from an EMBL/GenBank/DDBJ whole genome shotgun (WGS) entry which is preliminary data.</text>
</comment>
<sequence length="101" mass="11352">MNVIQALPQSENIVDPNGRLFTRKVQYNWVSKYCGTCLQFGHSCKQLKPVAGEVNESSKPAHMGNKGKVVKQIWHKKSTKDAQGEDISMFPSTLDTTQEEQ</sequence>
<proteinExistence type="predicted"/>
<name>A0AAN8TK98_SOLBU</name>
<accession>A0AAN8TK98</accession>
<protein>
    <submittedName>
        <fullName evidence="2">Uncharacterized protein</fullName>
    </submittedName>
</protein>
<dbReference type="Proteomes" id="UP001371456">
    <property type="component" value="Unassembled WGS sequence"/>
</dbReference>
<evidence type="ECO:0000256" key="1">
    <source>
        <dbReference type="SAM" id="MobiDB-lite"/>
    </source>
</evidence>
<evidence type="ECO:0000313" key="3">
    <source>
        <dbReference type="Proteomes" id="UP001371456"/>
    </source>
</evidence>
<keyword evidence="3" id="KW-1185">Reference proteome</keyword>
<organism evidence="2 3">
    <name type="scientific">Solanum bulbocastanum</name>
    <name type="common">Wild potato</name>
    <dbReference type="NCBI Taxonomy" id="147425"/>
    <lineage>
        <taxon>Eukaryota</taxon>
        <taxon>Viridiplantae</taxon>
        <taxon>Streptophyta</taxon>
        <taxon>Embryophyta</taxon>
        <taxon>Tracheophyta</taxon>
        <taxon>Spermatophyta</taxon>
        <taxon>Magnoliopsida</taxon>
        <taxon>eudicotyledons</taxon>
        <taxon>Gunneridae</taxon>
        <taxon>Pentapetalae</taxon>
        <taxon>asterids</taxon>
        <taxon>lamiids</taxon>
        <taxon>Solanales</taxon>
        <taxon>Solanaceae</taxon>
        <taxon>Solanoideae</taxon>
        <taxon>Solaneae</taxon>
        <taxon>Solanum</taxon>
    </lineage>
</organism>
<dbReference type="AlphaFoldDB" id="A0AAN8TK98"/>